<evidence type="ECO:0000313" key="8">
    <source>
        <dbReference type="Proteomes" id="UP000484164"/>
    </source>
</evidence>
<evidence type="ECO:0000256" key="1">
    <source>
        <dbReference type="ARBA" id="ARBA00006964"/>
    </source>
</evidence>
<evidence type="ECO:0000256" key="6">
    <source>
        <dbReference type="PIRSR" id="PIRSR602678-1"/>
    </source>
</evidence>
<dbReference type="FunFam" id="3.40.1390.30:FF:000001">
    <property type="entry name" value="GTP cyclohydrolase 1 type 2"/>
    <property type="match status" value="1"/>
</dbReference>
<dbReference type="SUPFAM" id="SSF102705">
    <property type="entry name" value="NIF3 (NGG1p interacting factor 3)-like"/>
    <property type="match status" value="1"/>
</dbReference>
<dbReference type="Gene3D" id="3.30.70.120">
    <property type="match status" value="1"/>
</dbReference>
<dbReference type="RefSeq" id="WP_151693170.1">
    <property type="nucleotide sequence ID" value="NZ_BMGX01000001.1"/>
</dbReference>
<dbReference type="GO" id="GO:0005737">
    <property type="term" value="C:cytoplasm"/>
    <property type="evidence" value="ECO:0007669"/>
    <property type="project" value="TreeGrafter"/>
</dbReference>
<dbReference type="InterPro" id="IPR036069">
    <property type="entry name" value="DUF34/NIF3_sf"/>
</dbReference>
<reference evidence="7 8" key="1">
    <citation type="submission" date="2019-10" db="EMBL/GenBank/DDBJ databases">
        <title>Genome sequence of Phaeocystidibacter marisrubri JCM30614 (type strain).</title>
        <authorList>
            <person name="Bowman J.P."/>
        </authorList>
    </citation>
    <scope>NUCLEOTIDE SEQUENCE [LARGE SCALE GENOMIC DNA]</scope>
    <source>
        <strain evidence="7 8">JCM 30614</strain>
    </source>
</reference>
<dbReference type="PANTHER" id="PTHR13799:SF14">
    <property type="entry name" value="GTP CYCLOHYDROLASE 1 TYPE 2 HOMOLOG"/>
    <property type="match status" value="1"/>
</dbReference>
<comment type="similarity">
    <text evidence="1 5">Belongs to the GTP cyclohydrolase I type 2/NIF3 family.</text>
</comment>
<gene>
    <name evidence="7" type="ORF">F8C82_08555</name>
</gene>
<dbReference type="PIRSF" id="PIRSF037489">
    <property type="entry name" value="UCP037489_NIF3_YqfO"/>
    <property type="match status" value="1"/>
</dbReference>
<dbReference type="Pfam" id="PF01784">
    <property type="entry name" value="DUF34_NIF3"/>
    <property type="match status" value="1"/>
</dbReference>
<dbReference type="NCBIfam" id="TIGR00486">
    <property type="entry name" value="YbgI_SA1388"/>
    <property type="match status" value="1"/>
</dbReference>
<feature type="binding site" evidence="6">
    <location>
        <position position="103"/>
    </location>
    <ligand>
        <name>a divalent metal cation</name>
        <dbReference type="ChEBI" id="CHEBI:60240"/>
        <label>1</label>
    </ligand>
</feature>
<feature type="binding site" evidence="6">
    <location>
        <position position="326"/>
    </location>
    <ligand>
        <name>a divalent metal cation</name>
        <dbReference type="ChEBI" id="CHEBI:60240"/>
        <label>1</label>
    </ligand>
</feature>
<proteinExistence type="inferred from homology"/>
<organism evidence="7 8">
    <name type="scientific">Phaeocystidibacter marisrubri</name>
    <dbReference type="NCBI Taxonomy" id="1577780"/>
    <lineage>
        <taxon>Bacteria</taxon>
        <taxon>Pseudomonadati</taxon>
        <taxon>Bacteroidota</taxon>
        <taxon>Flavobacteriia</taxon>
        <taxon>Flavobacteriales</taxon>
        <taxon>Phaeocystidibacteraceae</taxon>
        <taxon>Phaeocystidibacter</taxon>
    </lineage>
</organism>
<accession>A0A6L3ZDJ0</accession>
<feature type="binding site" evidence="6">
    <location>
        <position position="64"/>
    </location>
    <ligand>
        <name>a divalent metal cation</name>
        <dbReference type="ChEBI" id="CHEBI:60240"/>
        <label>2</label>
    </ligand>
</feature>
<dbReference type="EMBL" id="WBVQ01000002">
    <property type="protein sequence ID" value="KAB2815740.1"/>
    <property type="molecule type" value="Genomic_DNA"/>
</dbReference>
<protein>
    <recommendedName>
        <fullName evidence="3 5">GTP cyclohydrolase 1 type 2 homolog</fullName>
    </recommendedName>
</protein>
<dbReference type="InterPro" id="IPR017221">
    <property type="entry name" value="DUF34/NIF3_bac"/>
</dbReference>
<dbReference type="InterPro" id="IPR002678">
    <property type="entry name" value="DUF34/NIF3"/>
</dbReference>
<keyword evidence="4 5" id="KW-0479">Metal-binding</keyword>
<comment type="subunit">
    <text evidence="2">Homohexamer.</text>
</comment>
<evidence type="ECO:0000313" key="7">
    <source>
        <dbReference type="EMBL" id="KAB2815740.1"/>
    </source>
</evidence>
<sequence length="363" mass="39692">MRVKDITQFLDSMAPPAYQESYDNSGLLVGDANAEIESAIISLDVTEEVVREAIEKGAGLIVSHHPIIFGGLKRLTGKNYVERTVMLAIRHGIALYAIHTNLDNVSHGVNAKLCEVLGLENTRILAPKAGILRKLVTFVPKSHTEEVVSALFAAGAGHVGAYDQCSFRSEGVGTFRGGEGTDPFVGVPGERHEEIEERVEVILPVDRTKTVLAALFEAHPYEEVAWDLFQLENELLEVGSGMIGTLPKEMSTEAFLAHLKKSVGGVVRFTRPVSDTVKTIAVCGGSGSFLLKNAIAAKADVFVTADYKYHQFFDAEDRIVIADIGHFESEQFTIDLLYDAVHEKFPNFATFQTAVKTNPILYL</sequence>
<dbReference type="Proteomes" id="UP000484164">
    <property type="component" value="Unassembled WGS sequence"/>
</dbReference>
<dbReference type="PANTHER" id="PTHR13799">
    <property type="entry name" value="NGG1 INTERACTING FACTOR 3"/>
    <property type="match status" value="1"/>
</dbReference>
<name>A0A6L3ZDJ0_9FLAO</name>
<feature type="binding site" evidence="6">
    <location>
        <position position="330"/>
    </location>
    <ligand>
        <name>a divalent metal cation</name>
        <dbReference type="ChEBI" id="CHEBI:60240"/>
        <label>1</label>
    </ligand>
</feature>
<keyword evidence="8" id="KW-1185">Reference proteome</keyword>
<evidence type="ECO:0000256" key="2">
    <source>
        <dbReference type="ARBA" id="ARBA00011643"/>
    </source>
</evidence>
<dbReference type="OrthoDB" id="9792792at2"/>
<comment type="caution">
    <text evidence="7">The sequence shown here is derived from an EMBL/GenBank/DDBJ whole genome shotgun (WGS) entry which is preliminary data.</text>
</comment>
<evidence type="ECO:0000256" key="5">
    <source>
        <dbReference type="PIRNR" id="PIRNR037489"/>
    </source>
</evidence>
<dbReference type="GO" id="GO:0046872">
    <property type="term" value="F:metal ion binding"/>
    <property type="evidence" value="ECO:0007669"/>
    <property type="project" value="UniProtKB-UniRule"/>
</dbReference>
<evidence type="ECO:0000256" key="3">
    <source>
        <dbReference type="ARBA" id="ARBA00022112"/>
    </source>
</evidence>
<feature type="binding site" evidence="6">
    <location>
        <position position="65"/>
    </location>
    <ligand>
        <name>a divalent metal cation</name>
        <dbReference type="ChEBI" id="CHEBI:60240"/>
        <label>1</label>
    </ligand>
</feature>
<dbReference type="Gene3D" id="3.40.1390.30">
    <property type="entry name" value="NIF3 (NGG1p interacting factor 3)-like"/>
    <property type="match status" value="1"/>
</dbReference>
<evidence type="ECO:0000256" key="4">
    <source>
        <dbReference type="ARBA" id="ARBA00022723"/>
    </source>
</evidence>
<dbReference type="InterPro" id="IPR015867">
    <property type="entry name" value="N-reg_PII/ATP_PRibTrfase_C"/>
</dbReference>
<dbReference type="AlphaFoldDB" id="A0A6L3ZDJ0"/>